<dbReference type="InterPro" id="IPR015615">
    <property type="entry name" value="TGF-beta-rel"/>
</dbReference>
<dbReference type="EMBL" id="AB823968">
    <property type="protein sequence ID" value="BAQ19196.1"/>
    <property type="molecule type" value="Genomic_DNA"/>
</dbReference>
<evidence type="ECO:0000256" key="6">
    <source>
        <dbReference type="RuleBase" id="RU000354"/>
    </source>
</evidence>
<dbReference type="Gene3D" id="2.10.90.10">
    <property type="entry name" value="Cystine-knot cytokines"/>
    <property type="match status" value="1"/>
</dbReference>
<evidence type="ECO:0000256" key="7">
    <source>
        <dbReference type="SAM" id="MobiDB-lite"/>
    </source>
</evidence>
<keyword evidence="3" id="KW-0964">Secreted</keyword>
<feature type="compositionally biased region" description="Basic residues" evidence="7">
    <location>
        <begin position="190"/>
        <end position="208"/>
    </location>
</feature>
<evidence type="ECO:0000256" key="5">
    <source>
        <dbReference type="ARBA" id="ARBA00023157"/>
    </source>
</evidence>
<accession>A0A0B6VLJ4</accession>
<comment type="subcellular location">
    <subcellularLocation>
        <location evidence="1">Secreted</location>
    </subcellularLocation>
</comment>
<dbReference type="InterPro" id="IPR029034">
    <property type="entry name" value="Cystine-knot_cytokine"/>
</dbReference>
<gene>
    <name evidence="9" type="primary">LgiTgf2</name>
</gene>
<evidence type="ECO:0000256" key="1">
    <source>
        <dbReference type="ARBA" id="ARBA00004613"/>
    </source>
</evidence>
<comment type="similarity">
    <text evidence="2 6">Belongs to the TGF-beta family.</text>
</comment>
<evidence type="ECO:0000259" key="8">
    <source>
        <dbReference type="PROSITE" id="PS51362"/>
    </source>
</evidence>
<evidence type="ECO:0000256" key="2">
    <source>
        <dbReference type="ARBA" id="ARBA00006656"/>
    </source>
</evidence>
<dbReference type="PANTHER" id="PTHR11848">
    <property type="entry name" value="TGF-BETA FAMILY"/>
    <property type="match status" value="1"/>
</dbReference>
<dbReference type="SUPFAM" id="SSF57501">
    <property type="entry name" value="Cystine-knot cytokines"/>
    <property type="match status" value="1"/>
</dbReference>
<dbReference type="InterPro" id="IPR001839">
    <property type="entry name" value="TGF-b_C"/>
</dbReference>
<evidence type="ECO:0000256" key="3">
    <source>
        <dbReference type="ARBA" id="ARBA00022525"/>
    </source>
</evidence>
<dbReference type="SMART" id="SM00204">
    <property type="entry name" value="TGFB"/>
    <property type="match status" value="1"/>
</dbReference>
<dbReference type="GO" id="GO:0008083">
    <property type="term" value="F:growth factor activity"/>
    <property type="evidence" value="ECO:0007669"/>
    <property type="project" value="UniProtKB-KW"/>
</dbReference>
<dbReference type="PROSITE" id="PS51362">
    <property type="entry name" value="TGF_BETA_2"/>
    <property type="match status" value="1"/>
</dbReference>
<evidence type="ECO:0000256" key="4">
    <source>
        <dbReference type="ARBA" id="ARBA00023030"/>
    </source>
</evidence>
<dbReference type="Pfam" id="PF00019">
    <property type="entry name" value="TGF_beta"/>
    <property type="match status" value="1"/>
</dbReference>
<feature type="region of interest" description="Disordered" evidence="7">
    <location>
        <begin position="188"/>
        <end position="213"/>
    </location>
</feature>
<keyword evidence="4 6" id="KW-0339">Growth factor</keyword>
<dbReference type="AlphaFoldDB" id="A0A0B6VLJ4"/>
<feature type="non-terminal residue" evidence="9">
    <location>
        <position position="1"/>
    </location>
</feature>
<dbReference type="InterPro" id="IPR017948">
    <property type="entry name" value="TGFb_CS"/>
</dbReference>
<dbReference type="GO" id="GO:0005125">
    <property type="term" value="F:cytokine activity"/>
    <property type="evidence" value="ECO:0007669"/>
    <property type="project" value="TreeGrafter"/>
</dbReference>
<dbReference type="PROSITE" id="PS00250">
    <property type="entry name" value="TGF_BETA_1"/>
    <property type="match status" value="1"/>
</dbReference>
<sequence>MRFLPEKLAFGATRVDSSAPLPLFGSATGKAIRHETTGCRENLRENYEISWKAGAASGQYILQGKNLLKFKLTENEITDDTELTRVNLWVHVWKKERKRRRPRIGKLKKKVRKGKLIRIRVFSVKDEKQKGKKIAEFRTRIQKTKWYKISLPVSVIQNPSTHVNDTVLLRVECKRCNRKTQLVLPEDQKCRKRKKKSKNKNRKGKGKNRKDCGTMRVANSVRRPFIVLEKRRKEVRSRRSLVENCEQIPTGTTYTGQCCKLPSFVNFSDLGLDDRIVTPNGYMTGSCIGRCPRTRHNGRRNNRDQTQIPTERSRSRRSRCKPAETSSLTVLLFNENHDLMQAELSGLVVNSCT</sequence>
<keyword evidence="5" id="KW-1015">Disulfide bond</keyword>
<reference evidence="9" key="1">
    <citation type="submission" date="2013-06" db="EMBL/GenBank/DDBJ databases">
        <title>Nodal signalling determines biradial asymmetry in Hydra.</title>
        <authorList>
            <person name="Watanabe H."/>
            <person name="Schmidt H."/>
            <person name="Kuhn A."/>
            <person name="Oezbek S."/>
            <person name="Hobmayer B."/>
            <person name="Holstein T.W."/>
        </authorList>
    </citation>
    <scope>NUCLEOTIDE SEQUENCE</scope>
</reference>
<evidence type="ECO:0000313" key="9">
    <source>
        <dbReference type="EMBL" id="BAQ19196.1"/>
    </source>
</evidence>
<feature type="domain" description="TGF-beta family profile" evidence="8">
    <location>
        <begin position="236"/>
        <end position="353"/>
    </location>
</feature>
<feature type="region of interest" description="Disordered" evidence="7">
    <location>
        <begin position="292"/>
        <end position="322"/>
    </location>
</feature>
<feature type="non-terminal residue" evidence="9">
    <location>
        <position position="353"/>
    </location>
</feature>
<organism evidence="9">
    <name type="scientific">Lottia gigantea</name>
    <name type="common">Giant owl limpet</name>
    <dbReference type="NCBI Taxonomy" id="225164"/>
    <lineage>
        <taxon>Eukaryota</taxon>
        <taxon>Metazoa</taxon>
        <taxon>Spiralia</taxon>
        <taxon>Lophotrochozoa</taxon>
        <taxon>Mollusca</taxon>
        <taxon>Gastropoda</taxon>
        <taxon>Patellogastropoda</taxon>
        <taxon>Lottioidea</taxon>
        <taxon>Lottiidae</taxon>
        <taxon>Lottia</taxon>
    </lineage>
</organism>
<name>A0A0B6VLJ4_LOTGI</name>
<dbReference type="PANTHER" id="PTHR11848:SF309">
    <property type="entry name" value="INHIBIN BETA CHAIN"/>
    <property type="match status" value="1"/>
</dbReference>
<protein>
    <submittedName>
        <fullName evidence="9">Transforming growth factor 2 protein</fullName>
    </submittedName>
</protein>
<dbReference type="GO" id="GO:0005615">
    <property type="term" value="C:extracellular space"/>
    <property type="evidence" value="ECO:0007669"/>
    <property type="project" value="TreeGrafter"/>
</dbReference>
<proteinExistence type="inferred from homology"/>